<gene>
    <name evidence="1" type="ORF">ACFFMS_21690</name>
</gene>
<organism evidence="1 2">
    <name type="scientific">Ectobacillus funiculus</name>
    <dbReference type="NCBI Taxonomy" id="137993"/>
    <lineage>
        <taxon>Bacteria</taxon>
        <taxon>Bacillati</taxon>
        <taxon>Bacillota</taxon>
        <taxon>Bacilli</taxon>
        <taxon>Bacillales</taxon>
        <taxon>Bacillaceae</taxon>
        <taxon>Ectobacillus</taxon>
    </lineage>
</organism>
<name>A0ABV5WJS7_9BACI</name>
<dbReference type="EMBL" id="JBHMAF010000174">
    <property type="protein sequence ID" value="MFB9760889.1"/>
    <property type="molecule type" value="Genomic_DNA"/>
</dbReference>
<evidence type="ECO:0000313" key="1">
    <source>
        <dbReference type="EMBL" id="MFB9760889.1"/>
    </source>
</evidence>
<sequence>MGKPKASQVIELENYRDKVGKKELRLLEIYRDRAKYYALAREAEYYDDEVLAAEFRTKADSLNKESYDVWGEITGLSKEEVRLEYERAVKLIAEHTKGHI</sequence>
<protein>
    <submittedName>
        <fullName evidence="1">Uncharacterized protein</fullName>
    </submittedName>
</protein>
<keyword evidence="2" id="KW-1185">Reference proteome</keyword>
<comment type="caution">
    <text evidence="1">The sequence shown here is derived from an EMBL/GenBank/DDBJ whole genome shotgun (WGS) entry which is preliminary data.</text>
</comment>
<proteinExistence type="predicted"/>
<evidence type="ECO:0000313" key="2">
    <source>
        <dbReference type="Proteomes" id="UP001589609"/>
    </source>
</evidence>
<reference evidence="1 2" key="1">
    <citation type="submission" date="2024-09" db="EMBL/GenBank/DDBJ databases">
        <authorList>
            <person name="Sun Q."/>
            <person name="Mori K."/>
        </authorList>
    </citation>
    <scope>NUCLEOTIDE SEQUENCE [LARGE SCALE GENOMIC DNA]</scope>
    <source>
        <strain evidence="1 2">JCM 11201</strain>
    </source>
</reference>
<dbReference type="Proteomes" id="UP001589609">
    <property type="component" value="Unassembled WGS sequence"/>
</dbReference>
<dbReference type="RefSeq" id="WP_379951162.1">
    <property type="nucleotide sequence ID" value="NZ_JBHMAF010000174.1"/>
</dbReference>
<accession>A0ABV5WJS7</accession>